<keyword evidence="1" id="KW-0696">RNA-directed RNA polymerase</keyword>
<keyword evidence="1" id="KW-0694">RNA-binding</keyword>
<comment type="catalytic activity">
    <reaction evidence="1">
        <text>RNA(n) + a ribonucleoside 5'-triphosphate = RNA(n+1) + diphosphate</text>
        <dbReference type="Rhea" id="RHEA:21248"/>
        <dbReference type="Rhea" id="RHEA-COMP:14527"/>
        <dbReference type="Rhea" id="RHEA-COMP:17342"/>
        <dbReference type="ChEBI" id="CHEBI:33019"/>
        <dbReference type="ChEBI" id="CHEBI:61557"/>
        <dbReference type="ChEBI" id="CHEBI:140395"/>
        <dbReference type="EC" id="2.7.7.48"/>
    </reaction>
</comment>
<sequence>MPLREHTKFLKDLTSCGFKPSEPFLSMMLHHIRESKLVELRTKMCILIPKSRSMMGCIDETNLLEYSEVFLQCSYESKHKISVSSHNLFPYQILLLCKIPSLQENHVI</sequence>
<dbReference type="PANTHER" id="PTHR23079:SF1">
    <property type="entry name" value="RNA-DEPENDENT RNA POLYMERASE 1"/>
    <property type="match status" value="1"/>
</dbReference>
<dbReference type="EMBL" id="LS974617">
    <property type="protein sequence ID" value="CAG7890322.1"/>
    <property type="molecule type" value="Genomic_DNA"/>
</dbReference>
<comment type="function">
    <text evidence="1">Probably involved in the RNA silencing pathway and required for the generation of small interfering RNAs (siRNAs).</text>
</comment>
<dbReference type="AlphaFoldDB" id="A0A8D9LXK2"/>
<keyword evidence="1" id="KW-0808">Transferase</keyword>
<protein>
    <recommendedName>
        <fullName evidence="1">RNA-dependent RNA polymerase</fullName>
        <ecNumber evidence="1">2.7.7.48</ecNumber>
    </recommendedName>
</protein>
<comment type="similarity">
    <text evidence="1">Belongs to the RdRP family.</text>
</comment>
<dbReference type="Gramene" id="A01p43980.2_BraZ1">
    <property type="protein sequence ID" value="A01p43980.2_BraZ1.CDS.1"/>
    <property type="gene ID" value="A01g43980.2_BraZ1"/>
</dbReference>
<keyword evidence="1" id="KW-0548">Nucleotidyltransferase</keyword>
<evidence type="ECO:0000256" key="1">
    <source>
        <dbReference type="RuleBase" id="RU363098"/>
    </source>
</evidence>
<feature type="domain" description="RDRP core" evidence="2">
    <location>
        <begin position="6"/>
        <end position="102"/>
    </location>
</feature>
<dbReference type="GO" id="GO:0031047">
    <property type="term" value="P:regulatory ncRNA-mediated gene silencing"/>
    <property type="evidence" value="ECO:0007669"/>
    <property type="project" value="UniProtKB-KW"/>
</dbReference>
<evidence type="ECO:0000313" key="3">
    <source>
        <dbReference type="EMBL" id="CAG7890322.1"/>
    </source>
</evidence>
<dbReference type="InterPro" id="IPR057596">
    <property type="entry name" value="RDRP_core"/>
</dbReference>
<dbReference type="Proteomes" id="UP000694005">
    <property type="component" value="Chromosome A01"/>
</dbReference>
<dbReference type="PANTHER" id="PTHR23079">
    <property type="entry name" value="RNA-DEPENDENT RNA POLYMERASE"/>
    <property type="match status" value="1"/>
</dbReference>
<keyword evidence="1" id="KW-0943">RNA-mediated gene silencing</keyword>
<organism evidence="3 4">
    <name type="scientific">Brassica campestris</name>
    <name type="common">Field mustard</name>
    <dbReference type="NCBI Taxonomy" id="3711"/>
    <lineage>
        <taxon>Eukaryota</taxon>
        <taxon>Viridiplantae</taxon>
        <taxon>Streptophyta</taxon>
        <taxon>Embryophyta</taxon>
        <taxon>Tracheophyta</taxon>
        <taxon>Spermatophyta</taxon>
        <taxon>Magnoliopsida</taxon>
        <taxon>eudicotyledons</taxon>
        <taxon>Gunneridae</taxon>
        <taxon>Pentapetalae</taxon>
        <taxon>rosids</taxon>
        <taxon>malvids</taxon>
        <taxon>Brassicales</taxon>
        <taxon>Brassicaceae</taxon>
        <taxon>Brassiceae</taxon>
        <taxon>Brassica</taxon>
    </lineage>
</organism>
<dbReference type="GO" id="GO:0003723">
    <property type="term" value="F:RNA binding"/>
    <property type="evidence" value="ECO:0007669"/>
    <property type="project" value="UniProtKB-KW"/>
</dbReference>
<name>A0A8D9LXK2_BRACM</name>
<reference evidence="3 4" key="1">
    <citation type="submission" date="2021-07" db="EMBL/GenBank/DDBJ databases">
        <authorList>
            <consortium name="Genoscope - CEA"/>
            <person name="William W."/>
        </authorList>
    </citation>
    <scope>NUCLEOTIDE SEQUENCE [LARGE SCALE GENOMIC DNA]</scope>
</reference>
<gene>
    <name evidence="3" type="ORF">BRAPAZ1V2_A01P43980.2</name>
</gene>
<dbReference type="EC" id="2.7.7.48" evidence="1"/>
<proteinExistence type="inferred from homology"/>
<dbReference type="Pfam" id="PF05183">
    <property type="entry name" value="RdRP"/>
    <property type="match status" value="1"/>
</dbReference>
<evidence type="ECO:0000259" key="2">
    <source>
        <dbReference type="Pfam" id="PF05183"/>
    </source>
</evidence>
<evidence type="ECO:0000313" key="4">
    <source>
        <dbReference type="Proteomes" id="UP000694005"/>
    </source>
</evidence>
<dbReference type="GO" id="GO:0003968">
    <property type="term" value="F:RNA-directed RNA polymerase activity"/>
    <property type="evidence" value="ECO:0007669"/>
    <property type="project" value="UniProtKB-KW"/>
</dbReference>
<accession>A0A8D9LXK2</accession>
<dbReference type="InterPro" id="IPR007855">
    <property type="entry name" value="RDRP"/>
</dbReference>